<dbReference type="KEGG" id="ahat:ADCFC_04520"/>
<evidence type="ECO:0000313" key="3">
    <source>
        <dbReference type="EMBL" id="BCA87833.1"/>
    </source>
</evidence>
<dbReference type="InterPro" id="IPR007685">
    <property type="entry name" value="RelA_SpoT"/>
</dbReference>
<protein>
    <submittedName>
        <fullName evidence="3">GTP pyrophosphokinase</fullName>
    </submittedName>
</protein>
<dbReference type="EMBL" id="AP022829">
    <property type="protein sequence ID" value="BCA87833.1"/>
    <property type="molecule type" value="Genomic_DNA"/>
</dbReference>
<evidence type="ECO:0000259" key="2">
    <source>
        <dbReference type="SMART" id="SM00954"/>
    </source>
</evidence>
<organism evidence="3 4">
    <name type="scientific">Adlercreutzia hattorii</name>
    <dbReference type="NCBI Taxonomy" id="2707299"/>
    <lineage>
        <taxon>Bacteria</taxon>
        <taxon>Bacillati</taxon>
        <taxon>Actinomycetota</taxon>
        <taxon>Coriobacteriia</taxon>
        <taxon>Eggerthellales</taxon>
        <taxon>Eggerthellaceae</taxon>
        <taxon>Adlercreutzia</taxon>
    </lineage>
</organism>
<proteinExistence type="predicted"/>
<dbReference type="GO" id="GO:0015969">
    <property type="term" value="P:guanosine tetraphosphate metabolic process"/>
    <property type="evidence" value="ECO:0007669"/>
    <property type="project" value="InterPro"/>
</dbReference>
<evidence type="ECO:0000256" key="1">
    <source>
        <dbReference type="SAM" id="Coils"/>
    </source>
</evidence>
<dbReference type="InterPro" id="IPR052366">
    <property type="entry name" value="GTP_Pyrophosphokinase"/>
</dbReference>
<reference evidence="4" key="2">
    <citation type="submission" date="2020-03" db="EMBL/GenBank/DDBJ databases">
        <title>Complete Genome Sequence of Adlercreutzia sp. strain 8CFCBH1 Producing Equol, Isolated from Healthy Japanese Feces.</title>
        <authorList>
            <person name="Ogata Y."/>
            <person name="Sakamoto M."/>
            <person name="Ohkuma M."/>
            <person name="Hattori M."/>
            <person name="Suda W."/>
        </authorList>
    </citation>
    <scope>NUCLEOTIDE SEQUENCE [LARGE SCALE GENOMIC DNA]</scope>
    <source>
        <strain evidence="4">8CFCBH1</strain>
    </source>
</reference>
<feature type="coiled-coil region" evidence="1">
    <location>
        <begin position="228"/>
        <end position="255"/>
    </location>
</feature>
<keyword evidence="4" id="KW-1185">Reference proteome</keyword>
<name>A0A6F8SI65_9ACTN</name>
<dbReference type="AlphaFoldDB" id="A0A6F8SI65"/>
<dbReference type="Pfam" id="PF04607">
    <property type="entry name" value="RelA_SpoT"/>
    <property type="match status" value="1"/>
</dbReference>
<dbReference type="CDD" id="cd05399">
    <property type="entry name" value="NT_Rel-Spo_like"/>
    <property type="match status" value="1"/>
</dbReference>
<gene>
    <name evidence="3" type="ORF">ADCFC_03320</name>
</gene>
<dbReference type="PANTHER" id="PTHR47837">
    <property type="entry name" value="GTP PYROPHOSPHOKINASE YJBM"/>
    <property type="match status" value="1"/>
</dbReference>
<dbReference type="GO" id="GO:0016301">
    <property type="term" value="F:kinase activity"/>
    <property type="evidence" value="ECO:0007669"/>
    <property type="project" value="UniProtKB-KW"/>
</dbReference>
<keyword evidence="1" id="KW-0175">Coiled coil</keyword>
<dbReference type="RefSeq" id="WP_197745982.1">
    <property type="nucleotide sequence ID" value="NZ_AP022829.1"/>
</dbReference>
<dbReference type="SMART" id="SM00954">
    <property type="entry name" value="RelA_SpoT"/>
    <property type="match status" value="1"/>
</dbReference>
<evidence type="ECO:0000313" key="4">
    <source>
        <dbReference type="Proteomes" id="UP000501727"/>
    </source>
</evidence>
<accession>A0A6F8SI65</accession>
<dbReference type="InterPro" id="IPR043519">
    <property type="entry name" value="NT_sf"/>
</dbReference>
<sequence>MARLTERAFENAVVRLRDGQGALGQSALDALHEQREELANQMLARLAGSDEFSAMLERNFAPYRRLMTYYECAMMEVETKFRVLDAEFGLQHDRNPIESIKSRLKSTDSLAKKLVRKGFPVSVDSIEKNIYDVAGVRVVCTFPEDMFSLAESLLSQDDVRLIERRDYVASPKPSGYRSLHLIVEVPIFLEREKRCVKVEVQLRTISMNFWASLEHQLRYKKDLAEEDAAAVAAELADLADTAAELDRRMQALRNYLDDGEE</sequence>
<dbReference type="Gene3D" id="3.30.460.10">
    <property type="entry name" value="Beta Polymerase, domain 2"/>
    <property type="match status" value="1"/>
</dbReference>
<dbReference type="PANTHER" id="PTHR47837:SF2">
    <property type="entry name" value="GTP PYROPHOSPHOKINASE YWAC"/>
    <property type="match status" value="1"/>
</dbReference>
<reference evidence="4" key="1">
    <citation type="journal article" date="2020" name="Microbiol. Resour. Announc.">
        <title>Complete Genome Sequence of Adlercreutzia sp. Strain 8CFCBH1, a Potent Producer of Equol, Isolated from Healthy Japanese Feces.</title>
        <authorList>
            <person name="Ogata Y."/>
            <person name="Sakamoto M."/>
            <person name="Ohkuma M."/>
            <person name="Hattori M."/>
            <person name="Suda W."/>
        </authorList>
    </citation>
    <scope>NUCLEOTIDE SEQUENCE [LARGE SCALE GENOMIC DNA]</scope>
    <source>
        <strain evidence="4">8CFCBH1</strain>
    </source>
</reference>
<feature type="domain" description="RelA/SpoT" evidence="2">
    <location>
        <begin position="102"/>
        <end position="225"/>
    </location>
</feature>
<dbReference type="SUPFAM" id="SSF81301">
    <property type="entry name" value="Nucleotidyltransferase"/>
    <property type="match status" value="1"/>
</dbReference>
<keyword evidence="3" id="KW-0808">Transferase</keyword>
<dbReference type="Gene3D" id="1.10.287.860">
    <property type="entry name" value="Nucleotidyltransferase"/>
    <property type="match status" value="1"/>
</dbReference>
<keyword evidence="3" id="KW-0418">Kinase</keyword>
<dbReference type="Proteomes" id="UP000501727">
    <property type="component" value="Chromosome"/>
</dbReference>